<accession>A0AAE2CUE6</accession>
<evidence type="ECO:0000313" key="3">
    <source>
        <dbReference type="Proteomes" id="UP001293254"/>
    </source>
</evidence>
<feature type="compositionally biased region" description="Low complexity" evidence="1">
    <location>
        <begin position="120"/>
        <end position="132"/>
    </location>
</feature>
<proteinExistence type="predicted"/>
<evidence type="ECO:0000256" key="1">
    <source>
        <dbReference type="SAM" id="MobiDB-lite"/>
    </source>
</evidence>
<keyword evidence="3" id="KW-1185">Reference proteome</keyword>
<evidence type="ECO:0008006" key="4">
    <source>
        <dbReference type="Google" id="ProtNLM"/>
    </source>
</evidence>
<reference evidence="2" key="1">
    <citation type="submission" date="2020-06" db="EMBL/GenBank/DDBJ databases">
        <authorList>
            <person name="Li T."/>
            <person name="Hu X."/>
            <person name="Zhang T."/>
            <person name="Song X."/>
            <person name="Zhang H."/>
            <person name="Dai N."/>
            <person name="Sheng W."/>
            <person name="Hou X."/>
            <person name="Wei L."/>
        </authorList>
    </citation>
    <scope>NUCLEOTIDE SEQUENCE</scope>
    <source>
        <strain evidence="2">3651</strain>
        <tissue evidence="2">Leaf</tissue>
    </source>
</reference>
<comment type="caution">
    <text evidence="2">The sequence shown here is derived from an EMBL/GenBank/DDBJ whole genome shotgun (WGS) entry which is preliminary data.</text>
</comment>
<sequence>MAGKKFDIIVHHEEETCIIKSWDAHNSTFQDLKNEVTQVALSHIPHINESLVFIKYEAEVEGAIAKLSLWDDGDVAMMFAASKKEINLYVRLICGSKCGDASVGVCGYQNNESSNEKNSEGCGNDIGGNQNNDDSENDTMIGDASDDNLLGYEPDSSCDVDSLSFDDENDKIDEPATILPPPLKRLPGRPIKHRRRELGEAAKVIPSKRATKVKCGVCGRKGHNKRTCDDPTVESSTTRSRVANFCDDTPLATMRQGNKRRTTSTNTIISESQDRGETPQPSQDGV</sequence>
<feature type="region of interest" description="Disordered" evidence="1">
    <location>
        <begin position="247"/>
        <end position="286"/>
    </location>
</feature>
<feature type="region of interest" description="Disordered" evidence="1">
    <location>
        <begin position="113"/>
        <end position="146"/>
    </location>
</feature>
<dbReference type="AlphaFoldDB" id="A0AAE2CUE6"/>
<protein>
    <recommendedName>
        <fullName evidence="4">CCHC-type domain-containing protein</fullName>
    </recommendedName>
</protein>
<dbReference type="EMBL" id="JACGWO010000002">
    <property type="protein sequence ID" value="KAK4434912.1"/>
    <property type="molecule type" value="Genomic_DNA"/>
</dbReference>
<gene>
    <name evidence="2" type="ORF">Salat_0654100</name>
</gene>
<name>A0AAE2CUE6_9LAMI</name>
<dbReference type="Proteomes" id="UP001293254">
    <property type="component" value="Unassembled WGS sequence"/>
</dbReference>
<feature type="region of interest" description="Disordered" evidence="1">
    <location>
        <begin position="163"/>
        <end position="189"/>
    </location>
</feature>
<organism evidence="2 3">
    <name type="scientific">Sesamum alatum</name>
    <dbReference type="NCBI Taxonomy" id="300844"/>
    <lineage>
        <taxon>Eukaryota</taxon>
        <taxon>Viridiplantae</taxon>
        <taxon>Streptophyta</taxon>
        <taxon>Embryophyta</taxon>
        <taxon>Tracheophyta</taxon>
        <taxon>Spermatophyta</taxon>
        <taxon>Magnoliopsida</taxon>
        <taxon>eudicotyledons</taxon>
        <taxon>Gunneridae</taxon>
        <taxon>Pentapetalae</taxon>
        <taxon>asterids</taxon>
        <taxon>lamiids</taxon>
        <taxon>Lamiales</taxon>
        <taxon>Pedaliaceae</taxon>
        <taxon>Sesamum</taxon>
    </lineage>
</organism>
<evidence type="ECO:0000313" key="2">
    <source>
        <dbReference type="EMBL" id="KAK4434912.1"/>
    </source>
</evidence>
<reference evidence="2" key="2">
    <citation type="journal article" date="2024" name="Plant">
        <title>Genomic evolution and insights into agronomic trait innovations of Sesamum species.</title>
        <authorList>
            <person name="Miao H."/>
            <person name="Wang L."/>
            <person name="Qu L."/>
            <person name="Liu H."/>
            <person name="Sun Y."/>
            <person name="Le M."/>
            <person name="Wang Q."/>
            <person name="Wei S."/>
            <person name="Zheng Y."/>
            <person name="Lin W."/>
            <person name="Duan Y."/>
            <person name="Cao H."/>
            <person name="Xiong S."/>
            <person name="Wang X."/>
            <person name="Wei L."/>
            <person name="Li C."/>
            <person name="Ma Q."/>
            <person name="Ju M."/>
            <person name="Zhao R."/>
            <person name="Li G."/>
            <person name="Mu C."/>
            <person name="Tian Q."/>
            <person name="Mei H."/>
            <person name="Zhang T."/>
            <person name="Gao T."/>
            <person name="Zhang H."/>
        </authorList>
    </citation>
    <scope>NUCLEOTIDE SEQUENCE</scope>
    <source>
        <strain evidence="2">3651</strain>
    </source>
</reference>